<dbReference type="EMBL" id="JGYG01000001">
    <property type="protein sequence ID" value="KFI31747.1"/>
    <property type="molecule type" value="Genomic_DNA"/>
</dbReference>
<dbReference type="PANTHER" id="PTHR33279:SF6">
    <property type="entry name" value="SULFUR CARRIER PROTEIN YEDF-RELATED"/>
    <property type="match status" value="1"/>
</dbReference>
<dbReference type="PROSITE" id="PS01148">
    <property type="entry name" value="UPF0033"/>
    <property type="match status" value="1"/>
</dbReference>
<keyword evidence="4" id="KW-1185">Reference proteome</keyword>
<comment type="caution">
    <text evidence="3">The sequence shown here is derived from an EMBL/GenBank/DDBJ whole genome shotgun (WGS) entry which is preliminary data.</text>
</comment>
<evidence type="ECO:0000313" key="3">
    <source>
        <dbReference type="EMBL" id="KFI31747.1"/>
    </source>
</evidence>
<dbReference type="AlphaFoldDB" id="A0A086YBU7"/>
<dbReference type="Pfam" id="PF01206">
    <property type="entry name" value="TusA"/>
    <property type="match status" value="1"/>
</dbReference>
<sequence length="77" mass="8665">MNMWDEDLDARALRCPLPVLRAQKRLAGLAPGKVLRILATDPMARVDIPHFCTETGHMLLESHENGDEITFLIRARG</sequence>
<evidence type="ECO:0000256" key="1">
    <source>
        <dbReference type="ARBA" id="ARBA00008984"/>
    </source>
</evidence>
<dbReference type="InterPro" id="IPR036868">
    <property type="entry name" value="TusA-like_sf"/>
</dbReference>
<dbReference type="InterPro" id="IPR001455">
    <property type="entry name" value="TusA-like"/>
</dbReference>
<proteinExistence type="inferred from homology"/>
<accession>A0A086YBU7</accession>
<dbReference type="Gene3D" id="3.30.110.40">
    <property type="entry name" value="TusA-like domain"/>
    <property type="match status" value="1"/>
</dbReference>
<reference evidence="3 4" key="1">
    <citation type="submission" date="2014-03" db="EMBL/GenBank/DDBJ databases">
        <title>Genome of Haematobacter massiliensis CCUG 47968.</title>
        <authorList>
            <person name="Wang D."/>
            <person name="Wang G."/>
        </authorList>
    </citation>
    <scope>NUCLEOTIDE SEQUENCE [LARGE SCALE GENOMIC DNA]</scope>
    <source>
        <strain evidence="3 4">CCUG 47968</strain>
    </source>
</reference>
<dbReference type="SUPFAM" id="SSF64307">
    <property type="entry name" value="SirA-like"/>
    <property type="match status" value="1"/>
</dbReference>
<organism evidence="3 4">
    <name type="scientific">Haematobacter massiliensis</name>
    <dbReference type="NCBI Taxonomy" id="195105"/>
    <lineage>
        <taxon>Bacteria</taxon>
        <taxon>Pseudomonadati</taxon>
        <taxon>Pseudomonadota</taxon>
        <taxon>Alphaproteobacteria</taxon>
        <taxon>Rhodobacterales</taxon>
        <taxon>Paracoccaceae</taxon>
        <taxon>Haematobacter</taxon>
    </lineage>
</organism>
<comment type="similarity">
    <text evidence="1">Belongs to the sulfur carrier protein TusA family.</text>
</comment>
<protein>
    <submittedName>
        <fullName evidence="3">Preprotein translocase subunit TatB</fullName>
    </submittedName>
</protein>
<dbReference type="Proteomes" id="UP000028826">
    <property type="component" value="Unassembled WGS sequence"/>
</dbReference>
<dbReference type="CDD" id="cd00291">
    <property type="entry name" value="SirA_YedF_YeeD"/>
    <property type="match status" value="1"/>
</dbReference>
<name>A0A086YBU7_9RHOB</name>
<feature type="domain" description="UPF0033" evidence="2">
    <location>
        <begin position="8"/>
        <end position="32"/>
    </location>
</feature>
<evidence type="ECO:0000313" key="4">
    <source>
        <dbReference type="Proteomes" id="UP000028826"/>
    </source>
</evidence>
<evidence type="ECO:0000259" key="2">
    <source>
        <dbReference type="PROSITE" id="PS01148"/>
    </source>
</evidence>
<gene>
    <name evidence="3" type="ORF">CN97_04770</name>
</gene>
<dbReference type="STRING" id="195105.CN97_04770"/>
<dbReference type="PANTHER" id="PTHR33279">
    <property type="entry name" value="SULFUR CARRIER PROTEIN YEDF-RELATED"/>
    <property type="match status" value="1"/>
</dbReference>
<dbReference type="eggNOG" id="COG0425">
    <property type="taxonomic scope" value="Bacteria"/>
</dbReference>